<dbReference type="Proteomes" id="UP000824110">
    <property type="component" value="Unassembled WGS sequence"/>
</dbReference>
<dbReference type="NCBIfam" id="TIGR00115">
    <property type="entry name" value="tig"/>
    <property type="match status" value="1"/>
</dbReference>
<evidence type="ECO:0000256" key="3">
    <source>
        <dbReference type="ARBA" id="ARBA00022618"/>
    </source>
</evidence>
<dbReference type="GO" id="GO:0005737">
    <property type="term" value="C:cytoplasm"/>
    <property type="evidence" value="ECO:0007669"/>
    <property type="project" value="UniProtKB-SubCell"/>
</dbReference>
<evidence type="ECO:0000256" key="4">
    <source>
        <dbReference type="ARBA" id="ARBA00023110"/>
    </source>
</evidence>
<dbReference type="InterPro" id="IPR046357">
    <property type="entry name" value="PPIase_dom_sf"/>
</dbReference>
<evidence type="ECO:0000313" key="10">
    <source>
        <dbReference type="Proteomes" id="UP000824110"/>
    </source>
</evidence>
<evidence type="ECO:0000256" key="1">
    <source>
        <dbReference type="ARBA" id="ARBA00004496"/>
    </source>
</evidence>
<evidence type="ECO:0000256" key="2">
    <source>
        <dbReference type="ARBA" id="ARBA00016902"/>
    </source>
</evidence>
<evidence type="ECO:0000259" key="8">
    <source>
        <dbReference type="Pfam" id="PF05698"/>
    </source>
</evidence>
<dbReference type="GO" id="GO:0003755">
    <property type="term" value="F:peptidyl-prolyl cis-trans isomerase activity"/>
    <property type="evidence" value="ECO:0007669"/>
    <property type="project" value="UniProtKB-KW"/>
</dbReference>
<gene>
    <name evidence="9" type="primary">tig</name>
    <name evidence="9" type="ORF">IAB69_03385</name>
</gene>
<dbReference type="SUPFAM" id="SSF109998">
    <property type="entry name" value="Triger factor/SurA peptide-binding domain-like"/>
    <property type="match status" value="1"/>
</dbReference>
<dbReference type="SUPFAM" id="SSF54534">
    <property type="entry name" value="FKBP-like"/>
    <property type="match status" value="1"/>
</dbReference>
<dbReference type="InterPro" id="IPR027304">
    <property type="entry name" value="Trigger_fact/SurA_dom_sf"/>
</dbReference>
<evidence type="ECO:0000256" key="7">
    <source>
        <dbReference type="ARBA" id="ARBA00029986"/>
    </source>
</evidence>
<name>A0A9D1SJ92_9FIRM</name>
<dbReference type="Gene3D" id="1.10.3120.10">
    <property type="entry name" value="Trigger factor, C-terminal domain"/>
    <property type="match status" value="1"/>
</dbReference>
<proteinExistence type="predicted"/>
<dbReference type="InterPro" id="IPR005215">
    <property type="entry name" value="Trig_fac"/>
</dbReference>
<dbReference type="GO" id="GO:0015031">
    <property type="term" value="P:protein transport"/>
    <property type="evidence" value="ECO:0007669"/>
    <property type="project" value="InterPro"/>
</dbReference>
<comment type="caution">
    <text evidence="9">The sequence shown here is derived from an EMBL/GenBank/DDBJ whole genome shotgun (WGS) entry which is preliminary data.</text>
</comment>
<dbReference type="GO" id="GO:0051301">
    <property type="term" value="P:cell division"/>
    <property type="evidence" value="ECO:0007669"/>
    <property type="project" value="UniProtKB-KW"/>
</dbReference>
<dbReference type="InterPro" id="IPR008880">
    <property type="entry name" value="Trigger_fac_C"/>
</dbReference>
<dbReference type="GO" id="GO:0006457">
    <property type="term" value="P:protein folding"/>
    <property type="evidence" value="ECO:0007669"/>
    <property type="project" value="InterPro"/>
</dbReference>
<keyword evidence="5 9" id="KW-0413">Isomerase</keyword>
<organism evidence="9 10">
    <name type="scientific">Candidatus Coproplasma excrementigallinarum</name>
    <dbReference type="NCBI Taxonomy" id="2840747"/>
    <lineage>
        <taxon>Bacteria</taxon>
        <taxon>Bacillati</taxon>
        <taxon>Bacillota</taxon>
        <taxon>Clostridia</taxon>
        <taxon>Eubacteriales</taxon>
        <taxon>Candidatus Coproplasma</taxon>
    </lineage>
</organism>
<evidence type="ECO:0000256" key="6">
    <source>
        <dbReference type="ARBA" id="ARBA00023306"/>
    </source>
</evidence>
<dbReference type="InterPro" id="IPR037041">
    <property type="entry name" value="Trigger_fac_C_sf"/>
</dbReference>
<reference evidence="9" key="1">
    <citation type="submission" date="2020-10" db="EMBL/GenBank/DDBJ databases">
        <authorList>
            <person name="Gilroy R."/>
        </authorList>
    </citation>
    <scope>NUCLEOTIDE SEQUENCE</scope>
    <source>
        <strain evidence="9">CHK195-12923</strain>
    </source>
</reference>
<evidence type="ECO:0000256" key="5">
    <source>
        <dbReference type="ARBA" id="ARBA00023235"/>
    </source>
</evidence>
<feature type="domain" description="Trigger factor C-terminal" evidence="8">
    <location>
        <begin position="55"/>
        <end position="214"/>
    </location>
</feature>
<accession>A0A9D1SJ92</accession>
<feature type="non-terminal residue" evidence="9">
    <location>
        <position position="1"/>
    </location>
</feature>
<dbReference type="EMBL" id="DVNE01000032">
    <property type="protein sequence ID" value="HIU61672.1"/>
    <property type="molecule type" value="Genomic_DNA"/>
</dbReference>
<reference evidence="9" key="2">
    <citation type="journal article" date="2021" name="PeerJ">
        <title>Extensive microbial diversity within the chicken gut microbiome revealed by metagenomics and culture.</title>
        <authorList>
            <person name="Gilroy R."/>
            <person name="Ravi A."/>
            <person name="Getino M."/>
            <person name="Pursley I."/>
            <person name="Horton D.L."/>
            <person name="Alikhan N.F."/>
            <person name="Baker D."/>
            <person name="Gharbi K."/>
            <person name="Hall N."/>
            <person name="Watson M."/>
            <person name="Adriaenssens E.M."/>
            <person name="Foster-Nyarko E."/>
            <person name="Jarju S."/>
            <person name="Secka A."/>
            <person name="Antonio M."/>
            <person name="Oren A."/>
            <person name="Chaudhuri R.R."/>
            <person name="La Ragione R."/>
            <person name="Hildebrand F."/>
            <person name="Pallen M.J."/>
        </authorList>
    </citation>
    <scope>NUCLEOTIDE SEQUENCE</scope>
    <source>
        <strain evidence="9">CHK195-12923</strain>
    </source>
</reference>
<evidence type="ECO:0000313" key="9">
    <source>
        <dbReference type="EMBL" id="HIU61672.1"/>
    </source>
</evidence>
<dbReference type="AlphaFoldDB" id="A0A9D1SJ92"/>
<dbReference type="Pfam" id="PF05698">
    <property type="entry name" value="Trigger_C"/>
    <property type="match status" value="1"/>
</dbReference>
<dbReference type="Gene3D" id="3.10.50.40">
    <property type="match status" value="1"/>
</dbReference>
<keyword evidence="4" id="KW-0697">Rotamase</keyword>
<protein>
    <recommendedName>
        <fullName evidence="2">Trigger factor</fullName>
    </recommendedName>
    <alternativeName>
        <fullName evidence="7">PPIase</fullName>
    </alternativeName>
</protein>
<keyword evidence="6" id="KW-0131">Cell cycle</keyword>
<keyword evidence="3" id="KW-0132">Cell division</keyword>
<comment type="subcellular location">
    <subcellularLocation>
        <location evidence="1">Cytoplasm</location>
    </subcellularLocation>
</comment>
<sequence length="222" mass="25517">IGEEKDINVTFPENYQSEDLKGKQAVFAIKLNGIKEKKLPELTDEFVKANAGCETVEEYKNKCRERLERSAATRSLNETENSIVKAICDTSKAEIPDAMIESEIDKMVQDFSYRLMYQGLKLEDYLKYMNISMESFRGQFKESAKERVMSTLVIDKIVRTEGIKAEPEEVDAKIAEQAKSVGKTAEEYKKSIDPRQIEYIESDIVITKLFDFLKANNEMYTE</sequence>